<evidence type="ECO:0000313" key="2">
    <source>
        <dbReference type="Proteomes" id="UP000323597"/>
    </source>
</evidence>
<dbReference type="Proteomes" id="UP000323597">
    <property type="component" value="Chromosome D05"/>
</dbReference>
<sequence length="87" mass="9781">MKNKQKIYPIKSKTVSIHFLPFSQIVIQPSDDSNSQEIRLSLLSAFENISFILSFNPGFLVLSSSSQEHADLDLLPSVFSESNHNVE</sequence>
<keyword evidence="2" id="KW-1185">Reference proteome</keyword>
<dbReference type="EMBL" id="CM017653">
    <property type="protein sequence ID" value="TYI84587.1"/>
    <property type="molecule type" value="Genomic_DNA"/>
</dbReference>
<protein>
    <submittedName>
        <fullName evidence="1">Uncharacterized protein</fullName>
    </submittedName>
</protein>
<gene>
    <name evidence="1" type="ORF">E1A91_D05G375600v1</name>
</gene>
<name>A0A5D2V5D5_GOSMU</name>
<dbReference type="AlphaFoldDB" id="A0A5D2V5D5"/>
<evidence type="ECO:0000313" key="1">
    <source>
        <dbReference type="EMBL" id="TYI84586.1"/>
    </source>
</evidence>
<proteinExistence type="predicted"/>
<organism evidence="1 2">
    <name type="scientific">Gossypium mustelinum</name>
    <name type="common">Cotton</name>
    <name type="synonym">Gossypium caicoense</name>
    <dbReference type="NCBI Taxonomy" id="34275"/>
    <lineage>
        <taxon>Eukaryota</taxon>
        <taxon>Viridiplantae</taxon>
        <taxon>Streptophyta</taxon>
        <taxon>Embryophyta</taxon>
        <taxon>Tracheophyta</taxon>
        <taxon>Spermatophyta</taxon>
        <taxon>Magnoliopsida</taxon>
        <taxon>eudicotyledons</taxon>
        <taxon>Gunneridae</taxon>
        <taxon>Pentapetalae</taxon>
        <taxon>rosids</taxon>
        <taxon>malvids</taxon>
        <taxon>Malvales</taxon>
        <taxon>Malvaceae</taxon>
        <taxon>Malvoideae</taxon>
        <taxon>Gossypium</taxon>
    </lineage>
</organism>
<dbReference type="EMBL" id="CM017653">
    <property type="protein sequence ID" value="TYI84586.1"/>
    <property type="molecule type" value="Genomic_DNA"/>
</dbReference>
<reference evidence="1 2" key="1">
    <citation type="submission" date="2019-07" db="EMBL/GenBank/DDBJ databases">
        <title>WGS assembly of Gossypium mustelinum.</title>
        <authorList>
            <person name="Chen Z.J."/>
            <person name="Sreedasyam A."/>
            <person name="Ando A."/>
            <person name="Song Q."/>
            <person name="De L."/>
            <person name="Hulse-Kemp A."/>
            <person name="Ding M."/>
            <person name="Ye W."/>
            <person name="Kirkbride R."/>
            <person name="Jenkins J."/>
            <person name="Plott C."/>
            <person name="Lovell J."/>
            <person name="Lin Y.-M."/>
            <person name="Vaughn R."/>
            <person name="Liu B."/>
            <person name="Li W."/>
            <person name="Simpson S."/>
            <person name="Scheffler B."/>
            <person name="Saski C."/>
            <person name="Grover C."/>
            <person name="Hu G."/>
            <person name="Conover J."/>
            <person name="Carlson J."/>
            <person name="Shu S."/>
            <person name="Boston L."/>
            <person name="Williams M."/>
            <person name="Peterson D."/>
            <person name="Mcgee K."/>
            <person name="Jones D."/>
            <person name="Wendel J."/>
            <person name="Stelly D."/>
            <person name="Grimwood J."/>
            <person name="Schmutz J."/>
        </authorList>
    </citation>
    <scope>NUCLEOTIDE SEQUENCE [LARGE SCALE GENOMIC DNA]</scope>
    <source>
        <strain evidence="1">1408120.09</strain>
    </source>
</reference>
<accession>A0A5D2V5D5</accession>